<dbReference type="EMBL" id="JARKIB010000115">
    <property type="protein sequence ID" value="KAJ7737702.1"/>
    <property type="molecule type" value="Genomic_DNA"/>
</dbReference>
<sequence length="723" mass="79198">MPIQRYISRLDKKSAVEFLSNNSKSGGVPGAKGPRCRGNIYPLLHPSAQARLVSFATLLSGASIFLRRAEIQLCSATGNATRGIHKCPLRFCTSVFRKRQVQRAFFLTNGCPLKGVVRALGTISLAKMDLWRFESSGSHGVKRPIVLKLRCHQFSEPLKRDHVELFLLIPTTTTVLSGCGNAGLTSVLPLSKAPSLLELSPLSPDHDCTSSRWWCRFATTIVLKFPPLCSLSYIALRILLSKTSSISPPTPAFHDSNYQMSQLSIDDGSSILPQPITTTPSPTSELTRLLLNATIRRSGAPATLDEISAELRGSSGHHQAPVTVDVPQRANDDMLKAWVAQQLGGKFVWPPRPTTTEDIFMANPTSAQSPAATGSGLLLEFRTLVADILHSLAALSAEEERTLAPTRPITYPLGKRSAPNAGKLLDILNGGRVVARATDVQDSSKLLHILNAKDDMVYDDEQSCATDLPPTTPTALSDNVLTGFCQQYQEFPDLADGAMPLDNLRHLVDGHTVYNALSTNVAWRSPSLLPADIDFYAEAHSMSRWDGSVDAIPHTIDHIAYSPSLDDGRLEWEVDLFAGHPDLAEEDLALSRGAWANRDVSANDDHYGYDQLPDFIDHQKGPSETTCLIDQDLSMSRNFSGGFFFVDPDGHPPSKEQQGDYTWADWSEGKSGDIPVRLPMLEPSRFAPFEDESDDGCACYHLPQGLEEELELRDSEDSDAWSI</sequence>
<evidence type="ECO:0000313" key="1">
    <source>
        <dbReference type="EMBL" id="KAJ7737702.1"/>
    </source>
</evidence>
<organism evidence="1 2">
    <name type="scientific">Mycena metata</name>
    <dbReference type="NCBI Taxonomy" id="1033252"/>
    <lineage>
        <taxon>Eukaryota</taxon>
        <taxon>Fungi</taxon>
        <taxon>Dikarya</taxon>
        <taxon>Basidiomycota</taxon>
        <taxon>Agaricomycotina</taxon>
        <taxon>Agaricomycetes</taxon>
        <taxon>Agaricomycetidae</taxon>
        <taxon>Agaricales</taxon>
        <taxon>Marasmiineae</taxon>
        <taxon>Mycenaceae</taxon>
        <taxon>Mycena</taxon>
    </lineage>
</organism>
<dbReference type="Proteomes" id="UP001215598">
    <property type="component" value="Unassembled WGS sequence"/>
</dbReference>
<reference evidence="1" key="1">
    <citation type="submission" date="2023-03" db="EMBL/GenBank/DDBJ databases">
        <title>Massive genome expansion in bonnet fungi (Mycena s.s.) driven by repeated elements and novel gene families across ecological guilds.</title>
        <authorList>
            <consortium name="Lawrence Berkeley National Laboratory"/>
            <person name="Harder C.B."/>
            <person name="Miyauchi S."/>
            <person name="Viragh M."/>
            <person name="Kuo A."/>
            <person name="Thoen E."/>
            <person name="Andreopoulos B."/>
            <person name="Lu D."/>
            <person name="Skrede I."/>
            <person name="Drula E."/>
            <person name="Henrissat B."/>
            <person name="Morin E."/>
            <person name="Kohler A."/>
            <person name="Barry K."/>
            <person name="LaButti K."/>
            <person name="Morin E."/>
            <person name="Salamov A."/>
            <person name="Lipzen A."/>
            <person name="Mereny Z."/>
            <person name="Hegedus B."/>
            <person name="Baldrian P."/>
            <person name="Stursova M."/>
            <person name="Weitz H."/>
            <person name="Taylor A."/>
            <person name="Grigoriev I.V."/>
            <person name="Nagy L.G."/>
            <person name="Martin F."/>
            <person name="Kauserud H."/>
        </authorList>
    </citation>
    <scope>NUCLEOTIDE SEQUENCE</scope>
    <source>
        <strain evidence="1">CBHHK182m</strain>
    </source>
</reference>
<keyword evidence="2" id="KW-1185">Reference proteome</keyword>
<gene>
    <name evidence="1" type="ORF">B0H16DRAFT_1571487</name>
</gene>
<name>A0AAD7IA75_9AGAR</name>
<comment type="caution">
    <text evidence="1">The sequence shown here is derived from an EMBL/GenBank/DDBJ whole genome shotgun (WGS) entry which is preliminary data.</text>
</comment>
<protein>
    <submittedName>
        <fullName evidence="1">Uncharacterized protein</fullName>
    </submittedName>
</protein>
<accession>A0AAD7IA75</accession>
<dbReference type="AlphaFoldDB" id="A0AAD7IA75"/>
<evidence type="ECO:0000313" key="2">
    <source>
        <dbReference type="Proteomes" id="UP001215598"/>
    </source>
</evidence>
<proteinExistence type="predicted"/>